<dbReference type="KEGG" id="amr:AM1_4807"/>
<dbReference type="EMBL" id="CP000828">
    <property type="protein sequence ID" value="ABW29778.1"/>
    <property type="molecule type" value="Genomic_DNA"/>
</dbReference>
<evidence type="ECO:0000313" key="3">
    <source>
        <dbReference type="Proteomes" id="UP000000268"/>
    </source>
</evidence>
<evidence type="ECO:0000313" key="2">
    <source>
        <dbReference type="EMBL" id="ABW29778.1"/>
    </source>
</evidence>
<organism evidence="2 3">
    <name type="scientific">Acaryochloris marina (strain MBIC 11017)</name>
    <dbReference type="NCBI Taxonomy" id="329726"/>
    <lineage>
        <taxon>Bacteria</taxon>
        <taxon>Bacillati</taxon>
        <taxon>Cyanobacteriota</taxon>
        <taxon>Cyanophyceae</taxon>
        <taxon>Acaryochloridales</taxon>
        <taxon>Acaryochloridaceae</taxon>
        <taxon>Acaryochloris</taxon>
    </lineage>
</organism>
<dbReference type="eggNOG" id="ENOG5033IE3">
    <property type="taxonomic scope" value="Bacteria"/>
</dbReference>
<dbReference type="GO" id="GO:0006355">
    <property type="term" value="P:regulation of DNA-templated transcription"/>
    <property type="evidence" value="ECO:0007669"/>
    <property type="project" value="InterPro"/>
</dbReference>
<dbReference type="HOGENOM" id="CLU_188368_0_1_3"/>
<keyword evidence="3" id="KW-1185">Reference proteome</keyword>
<dbReference type="Proteomes" id="UP000000268">
    <property type="component" value="Chromosome"/>
</dbReference>
<dbReference type="OrthoDB" id="573948at2"/>
<dbReference type="AlphaFoldDB" id="B0C2I8"/>
<feature type="domain" description="Ribbon-helix-helix protein CopG" evidence="1">
    <location>
        <begin position="1"/>
        <end position="40"/>
    </location>
</feature>
<reference evidence="2 3" key="1">
    <citation type="journal article" date="2008" name="Proc. Natl. Acad. Sci. U.S.A.">
        <title>Niche adaptation and genome expansion in the chlorophyll d-producing cyanobacterium Acaryochloris marina.</title>
        <authorList>
            <person name="Swingley W.D."/>
            <person name="Chen M."/>
            <person name="Cheung P.C."/>
            <person name="Conrad A.L."/>
            <person name="Dejesa L.C."/>
            <person name="Hao J."/>
            <person name="Honchak B.M."/>
            <person name="Karbach L.E."/>
            <person name="Kurdoglu A."/>
            <person name="Lahiri S."/>
            <person name="Mastrian S.D."/>
            <person name="Miyashita H."/>
            <person name="Page L."/>
            <person name="Ramakrishna P."/>
            <person name="Satoh S."/>
            <person name="Sattley W.M."/>
            <person name="Shimada Y."/>
            <person name="Taylor H.L."/>
            <person name="Tomo T."/>
            <person name="Tsuchiya T."/>
            <person name="Wang Z.T."/>
            <person name="Raymond J."/>
            <person name="Mimuro M."/>
            <person name="Blankenship R.E."/>
            <person name="Touchman J.W."/>
        </authorList>
    </citation>
    <scope>NUCLEOTIDE SEQUENCE [LARGE SCALE GENOMIC DNA]</scope>
    <source>
        <strain evidence="3">MBIC 11017</strain>
    </source>
</reference>
<proteinExistence type="predicted"/>
<dbReference type="Pfam" id="PF01402">
    <property type="entry name" value="RHH_1"/>
    <property type="match status" value="1"/>
</dbReference>
<dbReference type="RefSeq" id="WP_012165060.1">
    <property type="nucleotide sequence ID" value="NC_009925.1"/>
</dbReference>
<dbReference type="STRING" id="329726.AM1_4807"/>
<protein>
    <recommendedName>
        <fullName evidence="1">Ribbon-helix-helix protein CopG domain-containing protein</fullName>
    </recommendedName>
</protein>
<name>B0C2I8_ACAM1</name>
<accession>B0C2I8</accession>
<gene>
    <name evidence="2" type="ordered locus">AM1_4807</name>
</gene>
<evidence type="ECO:0000259" key="1">
    <source>
        <dbReference type="Pfam" id="PF01402"/>
    </source>
</evidence>
<sequence length="85" mass="9873">MRINARLDDEYAFKLNYLQRQTEKSVTEIIKLALDAYYQEYAQQHPIDLLTESGFIGCGEAESNLSTHYKLDYADSLEEKYGLTQ</sequence>
<dbReference type="InterPro" id="IPR002145">
    <property type="entry name" value="CopG"/>
</dbReference>